<keyword evidence="2 4" id="KW-0046">Antibiotic resistance</keyword>
<dbReference type="PATRIC" id="fig|1345023.5.peg.1672"/>
<dbReference type="Proteomes" id="UP000016464">
    <property type="component" value="Unassembled WGS sequence"/>
</dbReference>
<dbReference type="Pfam" id="PF13427">
    <property type="entry name" value="AadA_C"/>
    <property type="match status" value="1"/>
</dbReference>
<keyword evidence="4" id="KW-0547">Nucleotide-binding</keyword>
<dbReference type="GO" id="GO:0005524">
    <property type="term" value="F:ATP binding"/>
    <property type="evidence" value="ECO:0007669"/>
    <property type="project" value="UniProtKB-KW"/>
</dbReference>
<dbReference type="InterPro" id="IPR043519">
    <property type="entry name" value="NT_sf"/>
</dbReference>
<dbReference type="eggNOG" id="COG1708">
    <property type="taxonomic scope" value="Bacteria"/>
</dbReference>
<dbReference type="GO" id="GO:0070566">
    <property type="term" value="F:adenylyltransferase activity"/>
    <property type="evidence" value="ECO:0007669"/>
    <property type="project" value="InterPro"/>
</dbReference>
<feature type="domain" description="Polymerase nucleotidyl transferase" evidence="5">
    <location>
        <begin position="31"/>
        <end position="79"/>
    </location>
</feature>
<dbReference type="STRING" id="1385984.GCA_000702565_02112"/>
<evidence type="ECO:0000313" key="8">
    <source>
        <dbReference type="Proteomes" id="UP000016464"/>
    </source>
</evidence>
<evidence type="ECO:0000256" key="1">
    <source>
        <dbReference type="ARBA" id="ARBA00022679"/>
    </source>
</evidence>
<evidence type="ECO:0000256" key="2">
    <source>
        <dbReference type="ARBA" id="ARBA00023251"/>
    </source>
</evidence>
<comment type="catalytic activity">
    <reaction evidence="3 4">
        <text>spectinomycin + ATP = 9-O-adenylylspectinomycin + diphosphate</text>
        <dbReference type="Rhea" id="RHEA:63228"/>
        <dbReference type="ChEBI" id="CHEBI:30616"/>
        <dbReference type="ChEBI" id="CHEBI:33019"/>
        <dbReference type="ChEBI" id="CHEBI:146260"/>
        <dbReference type="ChEBI" id="CHEBI:146261"/>
    </reaction>
</comment>
<proteinExistence type="predicted"/>
<evidence type="ECO:0000256" key="4">
    <source>
        <dbReference type="PIRNR" id="PIRNR000819"/>
    </source>
</evidence>
<evidence type="ECO:0000259" key="6">
    <source>
        <dbReference type="Pfam" id="PF13427"/>
    </source>
</evidence>
<dbReference type="GO" id="GO:0046677">
    <property type="term" value="P:response to antibiotic"/>
    <property type="evidence" value="ECO:0007669"/>
    <property type="project" value="UniProtKB-KW"/>
</dbReference>
<dbReference type="EMBL" id="ATCL01000020">
    <property type="protein sequence ID" value="ERG66204.1"/>
    <property type="molecule type" value="Genomic_DNA"/>
</dbReference>
<dbReference type="Gene3D" id="3.30.460.10">
    <property type="entry name" value="Beta Polymerase, domain 2"/>
    <property type="match status" value="1"/>
</dbReference>
<evidence type="ECO:0000313" key="7">
    <source>
        <dbReference type="EMBL" id="ERG66204.1"/>
    </source>
</evidence>
<dbReference type="InterPro" id="IPR024172">
    <property type="entry name" value="AadA/Aad9"/>
</dbReference>
<dbReference type="InterPro" id="IPR002934">
    <property type="entry name" value="Polymerase_NTP_transf_dom"/>
</dbReference>
<keyword evidence="1 4" id="KW-0808">Transferase</keyword>
<evidence type="ECO:0000259" key="5">
    <source>
        <dbReference type="Pfam" id="PF01909"/>
    </source>
</evidence>
<keyword evidence="4" id="KW-0067">ATP-binding</keyword>
<accession>U1LUF3</accession>
<feature type="domain" description="Adenylyltransferase AadA C-terminal" evidence="6">
    <location>
        <begin position="163"/>
        <end position="239"/>
    </location>
</feature>
<reference evidence="7 8" key="1">
    <citation type="journal article" date="2013" name="Genome Announc.">
        <title>Draft Genome Sequence of Exiguobacterium pavilionensis Strain RW-2, with Wide Thermal, Salinity, and pH Tolerance, Isolated from Modern Freshwater Microbialites.</title>
        <authorList>
            <person name="White R.A.III."/>
            <person name="Grassa C.J."/>
            <person name="Suttle C.A."/>
        </authorList>
    </citation>
    <scope>NUCLEOTIDE SEQUENCE [LARGE SCALE GENOMIC DNA]</scope>
    <source>
        <strain evidence="7 8">RW-2</strain>
    </source>
</reference>
<dbReference type="OrthoDB" id="5643411at2"/>
<comment type="caution">
    <text evidence="7">The sequence shown here is derived from an EMBL/GenBank/DDBJ whole genome shotgun (WGS) entry which is preliminary data.</text>
</comment>
<name>U1LUF3_9BACL</name>
<dbReference type="AlphaFoldDB" id="U1LUF3"/>
<evidence type="ECO:0000256" key="3">
    <source>
        <dbReference type="ARBA" id="ARBA00047831"/>
    </source>
</evidence>
<sequence length="268" mass="30983">MNRDALADFPDETSPFIEQFVRDLADVTDAIRHAYVHGSLTMGGFHPRQSDVDLLFVSDRDLSDEERLGLMRLCLETSTQPYPLELTVLTERALQEWVHPSPFEFHYSEQWRMRLEEMSIDELLHEQRGMTDPDVAAHLKVIMERGRVLFGAPMHELLLGFEDGHYREAIKGDALDCFSSLENHPVYSVLNLVRVMAYEIDGRVLAKREVLDWAKRQSIPTDLLHVIQKAAAAYAGEDSTFSRSELIDFYIFANERLFPYEEMDELED</sequence>
<gene>
    <name evidence="7" type="ORF">M467_02825</name>
</gene>
<keyword evidence="4" id="KW-0548">Nucleotidyltransferase</keyword>
<dbReference type="InterPro" id="IPR025184">
    <property type="entry name" value="AadA_C"/>
</dbReference>
<dbReference type="SUPFAM" id="SSF81301">
    <property type="entry name" value="Nucleotidyltransferase"/>
    <property type="match status" value="1"/>
</dbReference>
<protein>
    <recommendedName>
        <fullName evidence="4">Spectinomycin 9-adenylyltransferase</fullName>
    </recommendedName>
</protein>
<organism evidence="7 8">
    <name type="scientific">Exiguobacterium chiriqhucha RW-2</name>
    <dbReference type="NCBI Taxonomy" id="1345023"/>
    <lineage>
        <taxon>Bacteria</taxon>
        <taxon>Bacillati</taxon>
        <taxon>Bacillota</taxon>
        <taxon>Bacilli</taxon>
        <taxon>Bacillales</taxon>
        <taxon>Bacillales Family XII. Incertae Sedis</taxon>
        <taxon>Exiguobacterium</taxon>
    </lineage>
</organism>
<dbReference type="PIRSF" id="PIRSF000819">
    <property type="entry name" value="Streptomycin_3-adenylyltransf"/>
    <property type="match status" value="1"/>
</dbReference>
<dbReference type="Pfam" id="PF01909">
    <property type="entry name" value="NTP_transf_2"/>
    <property type="match status" value="1"/>
</dbReference>
<dbReference type="CDD" id="cd05403">
    <property type="entry name" value="NT_KNTase_like"/>
    <property type="match status" value="1"/>
</dbReference>
<dbReference type="RefSeq" id="WP_021066832.1">
    <property type="nucleotide sequence ID" value="NZ_ATCL01000020.1"/>
</dbReference>
<keyword evidence="8" id="KW-1185">Reference proteome</keyword>